<dbReference type="AlphaFoldDB" id="A0A2U2I6N6"/>
<proteinExistence type="predicted"/>
<dbReference type="EMBL" id="PXWF02000031">
    <property type="protein sequence ID" value="PWF55355.1"/>
    <property type="molecule type" value="Genomic_DNA"/>
</dbReference>
<evidence type="ECO:0000313" key="2">
    <source>
        <dbReference type="Proteomes" id="UP000241421"/>
    </source>
</evidence>
<keyword evidence="2" id="KW-1185">Reference proteome</keyword>
<organism evidence="1 2">
    <name type="scientific">Massilia glaciei</name>
    <dbReference type="NCBI Taxonomy" id="1524097"/>
    <lineage>
        <taxon>Bacteria</taxon>
        <taxon>Pseudomonadati</taxon>
        <taxon>Pseudomonadota</taxon>
        <taxon>Betaproteobacteria</taxon>
        <taxon>Burkholderiales</taxon>
        <taxon>Oxalobacteraceae</taxon>
        <taxon>Telluria group</taxon>
        <taxon>Massilia</taxon>
    </lineage>
</organism>
<dbReference type="RefSeq" id="WP_106755864.1">
    <property type="nucleotide sequence ID" value="NZ_PXWF02000031.1"/>
</dbReference>
<reference evidence="1 2" key="1">
    <citation type="submission" date="2018-04" db="EMBL/GenBank/DDBJ databases">
        <title>Massilia violaceinigra sp. nov., a novel purple-pigmented bacterium isolated from Tianshan glacier, Xinjiang, China.</title>
        <authorList>
            <person name="Wang H."/>
        </authorList>
    </citation>
    <scope>NUCLEOTIDE SEQUENCE [LARGE SCALE GENOMIC DNA]</scope>
    <source>
        <strain evidence="1 2">B448-2</strain>
    </source>
</reference>
<evidence type="ECO:0000313" key="1">
    <source>
        <dbReference type="EMBL" id="PWF55355.1"/>
    </source>
</evidence>
<name>A0A2U2I6N6_9BURK</name>
<dbReference type="OrthoDB" id="9155786at2"/>
<dbReference type="Proteomes" id="UP000241421">
    <property type="component" value="Unassembled WGS sequence"/>
</dbReference>
<gene>
    <name evidence="1" type="ORF">C7C56_002180</name>
</gene>
<comment type="caution">
    <text evidence="1">The sequence shown here is derived from an EMBL/GenBank/DDBJ whole genome shotgun (WGS) entry which is preliminary data.</text>
</comment>
<sequence>MPTFDEIKKALNTCMVAEPAVDFVLSKDANQLCTVFAEMMHFKQTERPLGTLSDKQVIAYQRWRDSMK</sequence>
<protein>
    <submittedName>
        <fullName evidence="1">DUF3717 domain-containing protein</fullName>
    </submittedName>
</protein>
<accession>A0A2U2I6N6</accession>